<comment type="catalytic activity">
    <reaction evidence="6">
        <text>a 2'-deoxycytidine in DNA + S-adenosyl-L-methionine = a 5-methyl-2'-deoxycytidine in DNA + S-adenosyl-L-homocysteine + H(+)</text>
        <dbReference type="Rhea" id="RHEA:13681"/>
        <dbReference type="Rhea" id="RHEA-COMP:11369"/>
        <dbReference type="Rhea" id="RHEA-COMP:11370"/>
        <dbReference type="ChEBI" id="CHEBI:15378"/>
        <dbReference type="ChEBI" id="CHEBI:57856"/>
        <dbReference type="ChEBI" id="CHEBI:59789"/>
        <dbReference type="ChEBI" id="CHEBI:85452"/>
        <dbReference type="ChEBI" id="CHEBI:85454"/>
        <dbReference type="EC" id="2.1.1.37"/>
    </reaction>
</comment>
<evidence type="ECO:0000313" key="9">
    <source>
        <dbReference type="EMBL" id="OSM06808.1"/>
    </source>
</evidence>
<keyword evidence="2 7" id="KW-0489">Methyltransferase</keyword>
<dbReference type="Pfam" id="PF00145">
    <property type="entry name" value="DNA_methylase"/>
    <property type="match status" value="1"/>
</dbReference>
<evidence type="ECO:0000256" key="3">
    <source>
        <dbReference type="ARBA" id="ARBA00022679"/>
    </source>
</evidence>
<dbReference type="STRING" id="1434232.MAIT1_00325"/>
<gene>
    <name evidence="9" type="ORF">MAIT1_00325</name>
</gene>
<evidence type="ECO:0000256" key="7">
    <source>
        <dbReference type="PROSITE-ProRule" id="PRU01016"/>
    </source>
</evidence>
<dbReference type="GO" id="GO:0032259">
    <property type="term" value="P:methylation"/>
    <property type="evidence" value="ECO:0007669"/>
    <property type="project" value="UniProtKB-KW"/>
</dbReference>
<dbReference type="SUPFAM" id="SSF53335">
    <property type="entry name" value="S-adenosyl-L-methionine-dependent methyltransferases"/>
    <property type="match status" value="1"/>
</dbReference>
<sequence length="378" mass="40973">MSAAAPTFLEFFCGGGMARAGLGDGWRCLLANDIDPKKAASYAENWGDETLIVDDVRAIDPARIPTRADLAWASFPCQDLSLAGLGGGLQAERSGSFWPFYNLMTALHGQKRAPRLIVLENVCGALTSHGGRDFQAIGKALHALGYAFGALVMDAIHFVPQSRPRLFIVAAAGDVITPKSVLETGPNPLWHSASLITAHNKLHAELKAVWRWWRVPAPSAPPPPLSAILQDPPTGVTWDAPEKTAKLIAQMSDVNRAKLKQMQQAGHPVARTLYRRTRPDADGGRHVRTEIRQDDVAGCLRTPAGGSSRQTLLIADGDKVRTRLLSPRETARLMGLPDSYRLPARYNDAYHLTGDGLVAPLIRHLAAHLLEPLLSNTP</sequence>
<dbReference type="GO" id="GO:0009307">
    <property type="term" value="P:DNA restriction-modification system"/>
    <property type="evidence" value="ECO:0007669"/>
    <property type="project" value="UniProtKB-KW"/>
</dbReference>
<dbReference type="PRINTS" id="PR00105">
    <property type="entry name" value="C5METTRFRASE"/>
</dbReference>
<dbReference type="AlphaFoldDB" id="A0A1Y2K7U2"/>
<dbReference type="Proteomes" id="UP000194003">
    <property type="component" value="Unassembled WGS sequence"/>
</dbReference>
<dbReference type="PROSITE" id="PS51679">
    <property type="entry name" value="SAM_MT_C5"/>
    <property type="match status" value="1"/>
</dbReference>
<feature type="active site" evidence="7">
    <location>
        <position position="77"/>
    </location>
</feature>
<dbReference type="Gene3D" id="3.90.120.10">
    <property type="entry name" value="DNA Methylase, subunit A, domain 2"/>
    <property type="match status" value="1"/>
</dbReference>
<dbReference type="Gene3D" id="3.40.50.150">
    <property type="entry name" value="Vaccinia Virus protein VP39"/>
    <property type="match status" value="1"/>
</dbReference>
<name>A0A1Y2K7U2_9PROT</name>
<comment type="similarity">
    <text evidence="7 8">Belongs to the class I-like SAM-binding methyltransferase superfamily. C5-methyltransferase family.</text>
</comment>
<reference evidence="9 10" key="1">
    <citation type="journal article" date="2016" name="BMC Genomics">
        <title>Combined genomic and structural analyses of a cultured magnetotactic bacterium reveals its niche adaptation to a dynamic environment.</title>
        <authorList>
            <person name="Araujo A.C."/>
            <person name="Morillo V."/>
            <person name="Cypriano J."/>
            <person name="Teixeira L.C."/>
            <person name="Leao P."/>
            <person name="Lyra S."/>
            <person name="Almeida L.G."/>
            <person name="Bazylinski D.A."/>
            <person name="Vasconcellos A.T."/>
            <person name="Abreu F."/>
            <person name="Lins U."/>
        </authorList>
    </citation>
    <scope>NUCLEOTIDE SEQUENCE [LARGE SCALE GENOMIC DNA]</scope>
    <source>
        <strain evidence="9 10">IT-1</strain>
    </source>
</reference>
<evidence type="ECO:0000256" key="8">
    <source>
        <dbReference type="RuleBase" id="RU000416"/>
    </source>
</evidence>
<evidence type="ECO:0000256" key="1">
    <source>
        <dbReference type="ARBA" id="ARBA00011975"/>
    </source>
</evidence>
<keyword evidence="10" id="KW-1185">Reference proteome</keyword>
<dbReference type="PANTHER" id="PTHR46098:SF1">
    <property type="entry name" value="TRNA (CYTOSINE(38)-C(5))-METHYLTRANSFERASE"/>
    <property type="match status" value="1"/>
</dbReference>
<evidence type="ECO:0000313" key="10">
    <source>
        <dbReference type="Proteomes" id="UP000194003"/>
    </source>
</evidence>
<dbReference type="PANTHER" id="PTHR46098">
    <property type="entry name" value="TRNA (CYTOSINE(38)-C(5))-METHYLTRANSFERASE"/>
    <property type="match status" value="1"/>
</dbReference>
<evidence type="ECO:0000256" key="6">
    <source>
        <dbReference type="ARBA" id="ARBA00047422"/>
    </source>
</evidence>
<evidence type="ECO:0000256" key="5">
    <source>
        <dbReference type="ARBA" id="ARBA00022747"/>
    </source>
</evidence>
<dbReference type="RefSeq" id="WP_198947780.1">
    <property type="nucleotide sequence ID" value="NZ_LVJN01000015.1"/>
</dbReference>
<dbReference type="GO" id="GO:0003886">
    <property type="term" value="F:DNA (cytosine-5-)-methyltransferase activity"/>
    <property type="evidence" value="ECO:0007669"/>
    <property type="project" value="UniProtKB-EC"/>
</dbReference>
<keyword evidence="3 7" id="KW-0808">Transferase</keyword>
<dbReference type="InterPro" id="IPR001525">
    <property type="entry name" value="C5_MeTfrase"/>
</dbReference>
<proteinExistence type="inferred from homology"/>
<protein>
    <recommendedName>
        <fullName evidence="1">DNA (cytosine-5-)-methyltransferase</fullName>
        <ecNumber evidence="1">2.1.1.37</ecNumber>
    </recommendedName>
</protein>
<keyword evidence="5" id="KW-0680">Restriction system</keyword>
<organism evidence="9 10">
    <name type="scientific">Magnetofaba australis IT-1</name>
    <dbReference type="NCBI Taxonomy" id="1434232"/>
    <lineage>
        <taxon>Bacteria</taxon>
        <taxon>Pseudomonadati</taxon>
        <taxon>Pseudomonadota</taxon>
        <taxon>Magnetococcia</taxon>
        <taxon>Magnetococcales</taxon>
        <taxon>Magnetococcaceae</taxon>
        <taxon>Magnetofaba</taxon>
    </lineage>
</organism>
<dbReference type="EMBL" id="LVJN01000015">
    <property type="protein sequence ID" value="OSM06808.1"/>
    <property type="molecule type" value="Genomic_DNA"/>
</dbReference>
<dbReference type="NCBIfam" id="TIGR00675">
    <property type="entry name" value="dcm"/>
    <property type="match status" value="1"/>
</dbReference>
<dbReference type="InterPro" id="IPR050750">
    <property type="entry name" value="C5-MTase"/>
</dbReference>
<evidence type="ECO:0000256" key="2">
    <source>
        <dbReference type="ARBA" id="ARBA00022603"/>
    </source>
</evidence>
<comment type="caution">
    <text evidence="9">The sequence shown here is derived from an EMBL/GenBank/DDBJ whole genome shotgun (WGS) entry which is preliminary data.</text>
</comment>
<evidence type="ECO:0000256" key="4">
    <source>
        <dbReference type="ARBA" id="ARBA00022691"/>
    </source>
</evidence>
<dbReference type="InterPro" id="IPR029063">
    <property type="entry name" value="SAM-dependent_MTases_sf"/>
</dbReference>
<dbReference type="EC" id="2.1.1.37" evidence="1"/>
<accession>A0A1Y2K7U2</accession>
<keyword evidence="4 7" id="KW-0949">S-adenosyl-L-methionine</keyword>